<evidence type="ECO:0000313" key="3">
    <source>
        <dbReference type="EMBL" id="VIP02944.1"/>
    </source>
</evidence>
<dbReference type="Proteomes" id="UP000464378">
    <property type="component" value="Chromosome"/>
</dbReference>
<dbReference type="AlphaFoldDB" id="A0A6C2YNH8"/>
<dbReference type="EMBL" id="LR586016">
    <property type="protein sequence ID" value="VIP02944.1"/>
    <property type="molecule type" value="Genomic_DNA"/>
</dbReference>
<proteinExistence type="predicted"/>
<dbReference type="NCBIfam" id="TIGR03936">
    <property type="entry name" value="sam_1_link_chp"/>
    <property type="match status" value="1"/>
</dbReference>
<accession>A0A6C2YNH8</accession>
<dbReference type="RefSeq" id="WP_162658066.1">
    <property type="nucleotide sequence ID" value="NZ_LR593887.1"/>
</dbReference>
<keyword evidence="4" id="KW-1185">Reference proteome</keyword>
<dbReference type="Pfam" id="PF10105">
    <property type="entry name" value="DUF2344"/>
    <property type="match status" value="1"/>
</dbReference>
<reference evidence="3" key="1">
    <citation type="submission" date="2019-04" db="EMBL/GenBank/DDBJ databases">
        <authorList>
            <consortium name="Science for Life Laboratories"/>
        </authorList>
    </citation>
    <scope>NUCLEOTIDE SEQUENCE</scope>
    <source>
        <strain evidence="3">MBLW1</strain>
    </source>
</reference>
<feature type="domain" description="DUF2344" evidence="2">
    <location>
        <begin position="5"/>
        <end position="165"/>
    </location>
</feature>
<dbReference type="EMBL" id="LR593887">
    <property type="protein sequence ID" value="VTS02920.1"/>
    <property type="molecule type" value="Genomic_DNA"/>
</dbReference>
<dbReference type="InterPro" id="IPR018768">
    <property type="entry name" value="DUF2344"/>
</dbReference>
<gene>
    <name evidence="3" type="ORF">GMBLW1_10160</name>
</gene>
<evidence type="ECO:0000256" key="1">
    <source>
        <dbReference type="SAM" id="MobiDB-lite"/>
    </source>
</evidence>
<protein>
    <recommendedName>
        <fullName evidence="2">DUF2344 domain-containing protein</fullName>
    </recommendedName>
</protein>
<dbReference type="KEGG" id="tim:GMBLW1_10160"/>
<sequence length="269" mass="29883">MDRAKVRIRFRKSGDLRLVSHLDLMRCFERMLRRAGIPFRSTEGFHPQPRMVFALSLPLGIVGLREVVEVELTEPVEPELIEAKLVATAPPGIEILSVHSIPGNRTGQVRQVRYRLPLAATRVPIGLADRITELLSRAQIWVQRVRPQRKLFNIRPFVHSVWLESNAVGMDLWVTGSGTAKAEELLAFLHLRDELSAGAVLERVDVEIFDEVDAPTQAATPDPEMLRQLASEGASSATAEIDLEREPLAPVSVSPDMEWGASPNGPVVQ</sequence>
<name>A0A6C2YNH8_9BACT</name>
<organism evidence="3">
    <name type="scientific">Tuwongella immobilis</name>
    <dbReference type="NCBI Taxonomy" id="692036"/>
    <lineage>
        <taxon>Bacteria</taxon>
        <taxon>Pseudomonadati</taxon>
        <taxon>Planctomycetota</taxon>
        <taxon>Planctomycetia</taxon>
        <taxon>Gemmatales</taxon>
        <taxon>Gemmataceae</taxon>
        <taxon>Tuwongella</taxon>
    </lineage>
</organism>
<evidence type="ECO:0000313" key="4">
    <source>
        <dbReference type="Proteomes" id="UP000464378"/>
    </source>
</evidence>
<evidence type="ECO:0000259" key="2">
    <source>
        <dbReference type="Pfam" id="PF10105"/>
    </source>
</evidence>
<dbReference type="InParanoid" id="A0A6C2YNH8"/>
<feature type="region of interest" description="Disordered" evidence="1">
    <location>
        <begin position="228"/>
        <end position="269"/>
    </location>
</feature>